<sequence>MKIYVSADIEGVAGVVSPQQGQPGNPEYERARRLMTEEVSAVVAGAFAGGATEVLVNDSHGPMTNLIPELLDPRAELILGKPKPMNMCAGLDGSFGGVMFTGYHTGAGRHGVLAHTVNGFAFRAIRLNGQPCSEATLNGAYAGSLGVPVVLISGDDLTAEECGEHFLDARRVVTKQALGARAARAISPALARERLRIEAEAAVREARTRRLALFTVAPPYRLEIVLNTPALADLAAIIPAAERLDPVTVGFDATRMEDVLGWVNTVSALSAFLR</sequence>
<keyword evidence="2" id="KW-0479">Metal-binding</keyword>
<dbReference type="KEGG" id="rgi:RGI145_12170"/>
<keyword evidence="3" id="KW-0645">Protease</keyword>
<dbReference type="GO" id="GO:0004177">
    <property type="term" value="F:aminopeptidase activity"/>
    <property type="evidence" value="ECO:0007669"/>
    <property type="project" value="UniProtKB-KW"/>
</dbReference>
<dbReference type="EMBL" id="JAVVDO010000058">
    <property type="protein sequence ID" value="MDT8333515.1"/>
    <property type="molecule type" value="Genomic_DNA"/>
</dbReference>
<reference evidence="4 6" key="2">
    <citation type="journal article" date="2019" name="Microb. Pathog.">
        <title>Comparison of VITEK 2, MALDI-TOF MS, 16S rRNA gene sequencing, and whole-genome sequencing for identification of Roseomonas mucosa.</title>
        <authorList>
            <person name="Rudolph W.W."/>
            <person name="Gunzer F."/>
            <person name="Trauth M."/>
            <person name="Bunk B."/>
            <person name="Bigge R."/>
            <person name="Schrottner P."/>
        </authorList>
    </citation>
    <scope>NUCLEOTIDE SEQUENCE [LARGE SCALE GENOMIC DNA]</scope>
    <source>
        <strain evidence="4 6">DSM 103800</strain>
    </source>
</reference>
<name>A0A1L7AG57_9PROT</name>
<keyword evidence="3" id="KW-0031">Aminopeptidase</keyword>
<dbReference type="CDD" id="cd08663">
    <property type="entry name" value="DAP_dppA_1"/>
    <property type="match status" value="1"/>
</dbReference>
<dbReference type="AlphaFoldDB" id="A0A1L7AG57"/>
<dbReference type="SUPFAM" id="SSF63992">
    <property type="entry name" value="Dipeptide transport protein"/>
    <property type="match status" value="1"/>
</dbReference>
<keyword evidence="3" id="KW-0378">Hydrolase</keyword>
<feature type="binding site" evidence="2">
    <location>
        <position position="104"/>
    </location>
    <ligand>
        <name>Zn(2+)</name>
        <dbReference type="ChEBI" id="CHEBI:29105"/>
        <label>2</label>
    </ligand>
</feature>
<dbReference type="STRING" id="257708.RGI145_12170"/>
<accession>A0A1L7AG57</accession>
<feature type="binding site" evidence="2">
    <location>
        <position position="8"/>
    </location>
    <ligand>
        <name>Zn(2+)</name>
        <dbReference type="ChEBI" id="CHEBI:29105"/>
        <label>1</label>
    </ligand>
</feature>
<evidence type="ECO:0000313" key="6">
    <source>
        <dbReference type="Proteomes" id="UP001258945"/>
    </source>
</evidence>
<protein>
    <submittedName>
        <fullName evidence="3">Aminopeptidase</fullName>
    </submittedName>
    <submittedName>
        <fullName evidence="4">M55 family metallopeptidase</fullName>
    </submittedName>
</protein>
<dbReference type="Pfam" id="PF04951">
    <property type="entry name" value="Peptidase_M55"/>
    <property type="match status" value="1"/>
</dbReference>
<evidence type="ECO:0000256" key="1">
    <source>
        <dbReference type="PIRSR" id="PIRSR015853-1"/>
    </source>
</evidence>
<feature type="binding site" evidence="2">
    <location>
        <position position="8"/>
    </location>
    <ligand>
        <name>Zn(2+)</name>
        <dbReference type="ChEBI" id="CHEBI:29105"/>
        <label>2</label>
    </ligand>
</feature>
<proteinExistence type="predicted"/>
<keyword evidence="6" id="KW-1185">Reference proteome</keyword>
<feature type="binding site" evidence="2">
    <location>
        <position position="10"/>
    </location>
    <ligand>
        <name>Zn(2+)</name>
        <dbReference type="ChEBI" id="CHEBI:29105"/>
        <label>1</label>
    </ligand>
</feature>
<dbReference type="InterPro" id="IPR027476">
    <property type="entry name" value="DppA_N"/>
</dbReference>
<dbReference type="GO" id="GO:0046872">
    <property type="term" value="F:metal ion binding"/>
    <property type="evidence" value="ECO:0007669"/>
    <property type="project" value="UniProtKB-KW"/>
</dbReference>
<feature type="active site" description="Nucleophile" evidence="1">
    <location>
        <position position="115"/>
    </location>
</feature>
<dbReference type="Proteomes" id="UP000185494">
    <property type="component" value="Chromosome 1"/>
</dbReference>
<dbReference type="EMBL" id="CP015583">
    <property type="protein sequence ID" value="APT57753.1"/>
    <property type="molecule type" value="Genomic_DNA"/>
</dbReference>
<gene>
    <name evidence="3" type="ORF">RGI145_12170</name>
    <name evidence="4" type="ORF">RQ831_20900</name>
</gene>
<evidence type="ECO:0000313" key="5">
    <source>
        <dbReference type="Proteomes" id="UP000185494"/>
    </source>
</evidence>
<organism evidence="3 5">
    <name type="scientific">Roseomonas gilardii</name>
    <dbReference type="NCBI Taxonomy" id="257708"/>
    <lineage>
        <taxon>Bacteria</taxon>
        <taxon>Pseudomonadati</taxon>
        <taxon>Pseudomonadota</taxon>
        <taxon>Alphaproteobacteria</taxon>
        <taxon>Acetobacterales</taxon>
        <taxon>Roseomonadaceae</taxon>
        <taxon>Roseomonas</taxon>
    </lineage>
</organism>
<dbReference type="Gene3D" id="3.30.1360.130">
    <property type="entry name" value="Dipeptide transport protein"/>
    <property type="match status" value="1"/>
</dbReference>
<dbReference type="RefSeq" id="WP_075798574.1">
    <property type="nucleotide sequence ID" value="NZ_CP015583.1"/>
</dbReference>
<evidence type="ECO:0000256" key="2">
    <source>
        <dbReference type="PIRSR" id="PIRSR015853-2"/>
    </source>
</evidence>
<dbReference type="InterPro" id="IPR036177">
    <property type="entry name" value="Peptidase_M55_sf"/>
</dbReference>
<evidence type="ECO:0000313" key="4">
    <source>
        <dbReference type="EMBL" id="MDT8333515.1"/>
    </source>
</evidence>
<dbReference type="PIRSF" id="PIRSF015853">
    <property type="entry name" value="Pep_DppA"/>
    <property type="match status" value="1"/>
</dbReference>
<reference evidence="4" key="3">
    <citation type="submission" date="2023-09" db="EMBL/GenBank/DDBJ databases">
        <authorList>
            <person name="Schober I."/>
            <person name="Bunk B."/>
        </authorList>
    </citation>
    <scope>NUCLEOTIDE SEQUENCE</scope>
    <source>
        <strain evidence="4">DSM 103800</strain>
    </source>
</reference>
<dbReference type="Gene3D" id="3.40.50.10780">
    <property type="entry name" value="Dipeptide transport protein"/>
    <property type="match status" value="1"/>
</dbReference>
<dbReference type="eggNOG" id="COG2362">
    <property type="taxonomic scope" value="Bacteria"/>
</dbReference>
<feature type="binding site" evidence="2">
    <location>
        <position position="60"/>
    </location>
    <ligand>
        <name>Zn(2+)</name>
        <dbReference type="ChEBI" id="CHEBI:29105"/>
        <label>2</label>
    </ligand>
</feature>
<dbReference type="InterPro" id="IPR007035">
    <property type="entry name" value="Peptidase_M55"/>
</dbReference>
<feature type="binding site" evidence="2">
    <location>
        <position position="134"/>
    </location>
    <ligand>
        <name>Zn(2+)</name>
        <dbReference type="ChEBI" id="CHEBI:29105"/>
        <label>2</label>
    </ligand>
</feature>
<keyword evidence="2" id="KW-0862">Zinc</keyword>
<evidence type="ECO:0000313" key="3">
    <source>
        <dbReference type="EMBL" id="APT57753.1"/>
    </source>
</evidence>
<dbReference type="Proteomes" id="UP001258945">
    <property type="component" value="Unassembled WGS sequence"/>
</dbReference>
<reference evidence="3 5" key="1">
    <citation type="submission" date="2016-05" db="EMBL/GenBank/DDBJ databases">
        <title>Complete Genome and Methylome Analysis of Psychrotrophic Bacterial Isolates from Antarctic Lake Untersee.</title>
        <authorList>
            <person name="Fomenkov A."/>
            <person name="Akimov V.N."/>
            <person name="Vasilyeva L.V."/>
            <person name="Andersen D."/>
            <person name="Vincze T."/>
            <person name="Roberts R.J."/>
        </authorList>
    </citation>
    <scope>NUCLEOTIDE SEQUENCE [LARGE SCALE GENOMIC DNA]</scope>
    <source>
        <strain evidence="3 5">U14-5</strain>
    </source>
</reference>